<dbReference type="FunFam" id="3.30.470.20:FF:000002">
    <property type="entry name" value="Succinate--CoA ligase [ADP-forming] subunit beta"/>
    <property type="match status" value="1"/>
</dbReference>
<dbReference type="GO" id="GO:0004775">
    <property type="term" value="F:succinate-CoA ligase (ADP-forming) activity"/>
    <property type="evidence" value="ECO:0007669"/>
    <property type="project" value="UniProtKB-UniRule"/>
</dbReference>
<proteinExistence type="inferred from homology"/>
<dbReference type="InterPro" id="IPR013815">
    <property type="entry name" value="ATP_grasp_subdomain_1"/>
</dbReference>
<comment type="similarity">
    <text evidence="12 13">Belongs to the succinate/malate CoA ligase beta subunit family.</text>
</comment>
<reference evidence="15 16" key="1">
    <citation type="journal article" date="2024" name="bioRxiv">
        <title>A reference genome for Trichogramma kaykai: A tiny desert-dwelling parasitoid wasp with competing sex-ratio distorters.</title>
        <authorList>
            <person name="Culotta J."/>
            <person name="Lindsey A.R."/>
        </authorList>
    </citation>
    <scope>NUCLEOTIDE SEQUENCE [LARGE SCALE GENOMIC DNA]</scope>
    <source>
        <strain evidence="15 16">KSX58</strain>
    </source>
</reference>
<dbReference type="SUPFAM" id="SSF56059">
    <property type="entry name" value="Glutathione synthetase ATP-binding domain-like"/>
    <property type="match status" value="1"/>
</dbReference>
<feature type="binding site" evidence="12">
    <location>
        <position position="157"/>
    </location>
    <ligand>
        <name>ATP</name>
        <dbReference type="ChEBI" id="CHEBI:30616"/>
    </ligand>
</feature>
<accession>A0ABD2WG70</accession>
<comment type="function">
    <text evidence="12">Succinyl-CoA synthetase functions in the citric acid cycle (TCA), coupling the hydrolysis of succinyl-CoA to the synthesis of ATP and thus represents the only step of substrate-level phosphorylation in the TCA. The beta subunit provides nucleotide specificity of the enzyme and binds the substrate succinate, while the binding sites for coenzyme A and phosphate are found in the alpha subunit.</text>
</comment>
<dbReference type="GO" id="GO:0004776">
    <property type="term" value="F:succinate-CoA ligase (GDP-forming) activity"/>
    <property type="evidence" value="ECO:0007669"/>
    <property type="project" value="UniProtKB-EC"/>
</dbReference>
<evidence type="ECO:0000256" key="12">
    <source>
        <dbReference type="HAMAP-Rule" id="MF_03219"/>
    </source>
</evidence>
<comment type="function">
    <text evidence="10">GTP-specific succinyl-CoA synthetase functions in the citric acid cycle (TCA), coupling the hydrolysis of succinyl-CoA to the synthesis of GTP and thus represents the only step of substrate-level phosphorylation in the TCA. The beta subunit provides nucleotide specificity of the enzyme and binds the substrate succinate, while the binding sites for coenzyme A and phosphate are found in the alpha subunit.</text>
</comment>
<dbReference type="Gene3D" id="3.30.1490.20">
    <property type="entry name" value="ATP-grasp fold, A domain"/>
    <property type="match status" value="1"/>
</dbReference>
<dbReference type="Pfam" id="PF08442">
    <property type="entry name" value="ATP-grasp_2"/>
    <property type="match status" value="1"/>
</dbReference>
<dbReference type="NCBIfam" id="TIGR01016">
    <property type="entry name" value="sucCoAbeta"/>
    <property type="match status" value="1"/>
</dbReference>
<evidence type="ECO:0000256" key="7">
    <source>
        <dbReference type="ARBA" id="ARBA00022842"/>
    </source>
</evidence>
<evidence type="ECO:0000256" key="2">
    <source>
        <dbReference type="ARBA" id="ARBA00022532"/>
    </source>
</evidence>
<dbReference type="GO" id="GO:0006099">
    <property type="term" value="P:tricarboxylic acid cycle"/>
    <property type="evidence" value="ECO:0007669"/>
    <property type="project" value="UniProtKB-UniRule"/>
</dbReference>
<dbReference type="GO" id="GO:0005739">
    <property type="term" value="C:mitochondrion"/>
    <property type="evidence" value="ECO:0007669"/>
    <property type="project" value="UniProtKB-SubCell"/>
</dbReference>
<comment type="subcellular location">
    <subcellularLocation>
        <location evidence="12">Mitochondrion</location>
    </subcellularLocation>
</comment>
<keyword evidence="5 12" id="KW-0547">Nucleotide-binding</keyword>
<evidence type="ECO:0000256" key="3">
    <source>
        <dbReference type="ARBA" id="ARBA00022598"/>
    </source>
</evidence>
<evidence type="ECO:0000313" key="16">
    <source>
        <dbReference type="Proteomes" id="UP001627154"/>
    </source>
</evidence>
<evidence type="ECO:0000256" key="4">
    <source>
        <dbReference type="ARBA" id="ARBA00022723"/>
    </source>
</evidence>
<dbReference type="Pfam" id="PF00549">
    <property type="entry name" value="Ligase_CoA"/>
    <property type="match status" value="1"/>
</dbReference>
<dbReference type="AlphaFoldDB" id="A0ABD2WG70"/>
<name>A0ABD2WG70_9HYME</name>
<comment type="subunit">
    <text evidence="11">Heterodimer of an alpha and a beta subunit. The beta subunit determines specificity for GTP.</text>
</comment>
<evidence type="ECO:0000256" key="5">
    <source>
        <dbReference type="ARBA" id="ARBA00022741"/>
    </source>
</evidence>
<evidence type="ECO:0000256" key="6">
    <source>
        <dbReference type="ARBA" id="ARBA00022840"/>
    </source>
</evidence>
<dbReference type="Gene3D" id="3.30.470.20">
    <property type="entry name" value="ATP-grasp fold, B domain"/>
    <property type="match status" value="1"/>
</dbReference>
<dbReference type="EC" id="6.2.1.5" evidence="12"/>
<dbReference type="InterPro" id="IPR005811">
    <property type="entry name" value="SUCC_ACL_C"/>
</dbReference>
<dbReference type="InterPro" id="IPR013650">
    <property type="entry name" value="ATP-grasp_succ-CoA_synth-type"/>
</dbReference>
<gene>
    <name evidence="15" type="ORF">TKK_013346</name>
</gene>
<dbReference type="PROSITE" id="PS01217">
    <property type="entry name" value="SUCCINYL_COA_LIG_3"/>
    <property type="match status" value="1"/>
</dbReference>
<organism evidence="15 16">
    <name type="scientific">Trichogramma kaykai</name>
    <dbReference type="NCBI Taxonomy" id="54128"/>
    <lineage>
        <taxon>Eukaryota</taxon>
        <taxon>Metazoa</taxon>
        <taxon>Ecdysozoa</taxon>
        <taxon>Arthropoda</taxon>
        <taxon>Hexapoda</taxon>
        <taxon>Insecta</taxon>
        <taxon>Pterygota</taxon>
        <taxon>Neoptera</taxon>
        <taxon>Endopterygota</taxon>
        <taxon>Hymenoptera</taxon>
        <taxon>Apocrita</taxon>
        <taxon>Proctotrupomorpha</taxon>
        <taxon>Chalcidoidea</taxon>
        <taxon>Trichogrammatidae</taxon>
        <taxon>Trichogramma</taxon>
    </lineage>
</organism>
<sequence length="458" mass="49437">MFKTLAKRTVGVTLGCNESHAKSLLGIATRKGAQQQRQPRRDLNIHENQAYTLLRSACIPTPEFGVAKTPEEAYEIAKELGAGDDLVLKAQVLAGGRGKGRFKGSSVSGVVMCETPEEAKDISSKMLGKMLVTKQTGEAGRICNSVMVTTRSYARKELYVSVMMERAYGGPVVIASSQGGVNIEDVAATNPEAISYTPVDPNCGLQREQADRIACKLGVADPEIVSDIIAKLYRLFVEKDAVLLEINPLVQDICGRYFALDCKCNFDDSAEFRQKELHGLRDWSQSSPAEEQAEKHSLNYIPMDGNIGCMVNGAGLAMATMDIIKLKGGEPANFLDIGGSPSAEAIAEAMKIICSDARVAVVLVNIFAGINRCDLVAEGVIAAFKKHDFKVPAVVRLQGTNADKGRQMLREAKLKIIPIEGDMAEAAETSVKVAEICRLARDLNLNVEITPKATTTTK</sequence>
<evidence type="ECO:0000259" key="14">
    <source>
        <dbReference type="PROSITE" id="PS50975"/>
    </source>
</evidence>
<comment type="pathway">
    <text evidence="1 12">Carbohydrate metabolism; tricarboxylic acid cycle; succinate from succinyl-CoA (ligase route): step 1/1.</text>
</comment>
<comment type="catalytic activity">
    <reaction evidence="9">
        <text>GTP + succinate + CoA = succinyl-CoA + GDP + phosphate</text>
        <dbReference type="Rhea" id="RHEA:22120"/>
        <dbReference type="ChEBI" id="CHEBI:30031"/>
        <dbReference type="ChEBI" id="CHEBI:37565"/>
        <dbReference type="ChEBI" id="CHEBI:43474"/>
        <dbReference type="ChEBI" id="CHEBI:57287"/>
        <dbReference type="ChEBI" id="CHEBI:57292"/>
        <dbReference type="ChEBI" id="CHEBI:58189"/>
        <dbReference type="EC" id="6.2.1.4"/>
    </reaction>
</comment>
<comment type="catalytic activity">
    <reaction evidence="12">
        <text>succinate + ATP + CoA = succinyl-CoA + ADP + phosphate</text>
        <dbReference type="Rhea" id="RHEA:17661"/>
        <dbReference type="ChEBI" id="CHEBI:30031"/>
        <dbReference type="ChEBI" id="CHEBI:30616"/>
        <dbReference type="ChEBI" id="CHEBI:43474"/>
        <dbReference type="ChEBI" id="CHEBI:57287"/>
        <dbReference type="ChEBI" id="CHEBI:57292"/>
        <dbReference type="ChEBI" id="CHEBI:456216"/>
        <dbReference type="EC" id="6.2.1.5"/>
    </reaction>
</comment>
<keyword evidence="12" id="KW-0496">Mitochondrion</keyword>
<keyword evidence="6 12" id="KW-0067">ATP-binding</keyword>
<evidence type="ECO:0000256" key="11">
    <source>
        <dbReference type="ARBA" id="ARBA00063570"/>
    </source>
</evidence>
<dbReference type="PANTHER" id="PTHR11815">
    <property type="entry name" value="SUCCINYL-COA SYNTHETASE BETA CHAIN"/>
    <property type="match status" value="1"/>
</dbReference>
<evidence type="ECO:0000256" key="1">
    <source>
        <dbReference type="ARBA" id="ARBA00005064"/>
    </source>
</evidence>
<dbReference type="GO" id="GO:0005524">
    <property type="term" value="F:ATP binding"/>
    <property type="evidence" value="ECO:0007669"/>
    <property type="project" value="UniProtKB-UniRule"/>
</dbReference>
<dbReference type="Proteomes" id="UP001627154">
    <property type="component" value="Unassembled WGS sequence"/>
</dbReference>
<dbReference type="InterPro" id="IPR017866">
    <property type="entry name" value="Succ-CoA_synthase_bsu_CS"/>
</dbReference>
<dbReference type="FunFam" id="3.30.1490.20:FF:000004">
    <property type="entry name" value="Succinate--CoA ligase [ADP-forming] subunit beta, mitochondrial"/>
    <property type="match status" value="1"/>
</dbReference>
<evidence type="ECO:0000256" key="13">
    <source>
        <dbReference type="RuleBase" id="RU361258"/>
    </source>
</evidence>
<dbReference type="InterPro" id="IPR011761">
    <property type="entry name" value="ATP-grasp"/>
</dbReference>
<keyword evidence="7 12" id="KW-0460">Magnesium</keyword>
<feature type="binding site" evidence="12">
    <location>
        <position position="247"/>
    </location>
    <ligand>
        <name>Mg(2+)</name>
        <dbReference type="ChEBI" id="CHEBI:18420"/>
    </ligand>
</feature>
<comment type="caution">
    <text evidence="15">The sequence shown here is derived from an EMBL/GenBank/DDBJ whole genome shotgun (WGS) entry which is preliminary data.</text>
</comment>
<dbReference type="HAMAP" id="MF_00558">
    <property type="entry name" value="Succ_CoA_beta"/>
    <property type="match status" value="1"/>
</dbReference>
<feature type="binding site" evidence="12">
    <location>
        <position position="261"/>
    </location>
    <ligand>
        <name>Mg(2+)</name>
        <dbReference type="ChEBI" id="CHEBI:18420"/>
    </ligand>
</feature>
<keyword evidence="8" id="KW-0809">Transit peptide</keyword>
<keyword evidence="4 12" id="KW-0479">Metal-binding</keyword>
<feature type="binding site" evidence="12">
    <location>
        <position position="312"/>
    </location>
    <ligand>
        <name>substrate</name>
        <note>ligand shared with subunit alpha</note>
    </ligand>
</feature>
<comment type="caution">
    <text evidence="12">Lacks conserved residue(s) required for the propagation of feature annotation.</text>
</comment>
<dbReference type="InterPro" id="IPR016102">
    <property type="entry name" value="Succinyl-CoA_synth-like"/>
</dbReference>
<dbReference type="PROSITE" id="PS50975">
    <property type="entry name" value="ATP_GRASP"/>
    <property type="match status" value="1"/>
</dbReference>
<protein>
    <recommendedName>
        <fullName evidence="12">Succinate--CoA ligase [ADP-forming] subunit beta, mitochondrial</fullName>
        <ecNumber evidence="12">6.2.1.5</ecNumber>
    </recommendedName>
    <alternativeName>
        <fullName evidence="12">Succinyl-CoA synthetase beta chain</fullName>
        <shortName evidence="12">SCS-beta</shortName>
    </alternativeName>
</protein>
<dbReference type="FunFam" id="3.40.50.261:FF:000001">
    <property type="entry name" value="Succinate--CoA ligase [ADP-forming] subunit beta"/>
    <property type="match status" value="1"/>
</dbReference>
<dbReference type="PIRSF" id="PIRSF001554">
    <property type="entry name" value="SucCS_beta"/>
    <property type="match status" value="1"/>
</dbReference>
<dbReference type="GO" id="GO:0000287">
    <property type="term" value="F:magnesium ion binding"/>
    <property type="evidence" value="ECO:0007669"/>
    <property type="project" value="UniProtKB-UniRule"/>
</dbReference>
<keyword evidence="2 12" id="KW-0816">Tricarboxylic acid cycle</keyword>
<evidence type="ECO:0000256" key="9">
    <source>
        <dbReference type="ARBA" id="ARBA00052879"/>
    </source>
</evidence>
<evidence type="ECO:0000256" key="8">
    <source>
        <dbReference type="ARBA" id="ARBA00022946"/>
    </source>
</evidence>
<feature type="binding site" evidence="12">
    <location>
        <begin position="96"/>
        <end position="98"/>
    </location>
    <ligand>
        <name>ATP</name>
        <dbReference type="ChEBI" id="CHEBI:30616"/>
    </ligand>
</feature>
<dbReference type="EMBL" id="JBJJXI010000107">
    <property type="protein sequence ID" value="KAL3392018.1"/>
    <property type="molecule type" value="Genomic_DNA"/>
</dbReference>
<dbReference type="InterPro" id="IPR005809">
    <property type="entry name" value="Succ_CoA_ligase-like_bsu"/>
</dbReference>
<dbReference type="PANTHER" id="PTHR11815:SF1">
    <property type="entry name" value="SUCCINATE--COA LIGASE [ADP-FORMING] SUBUNIT BETA, MITOCHONDRIAL"/>
    <property type="match status" value="1"/>
</dbReference>
<evidence type="ECO:0000256" key="10">
    <source>
        <dbReference type="ARBA" id="ARBA00053833"/>
    </source>
</evidence>
<comment type="cofactor">
    <cofactor evidence="12">
        <name>Mg(2+)</name>
        <dbReference type="ChEBI" id="CHEBI:18420"/>
    </cofactor>
    <text evidence="12">Binds 1 Mg(2+) ion per subunit.</text>
</comment>
<evidence type="ECO:0000313" key="15">
    <source>
        <dbReference type="EMBL" id="KAL3392018.1"/>
    </source>
</evidence>
<keyword evidence="3 12" id="KW-0436">Ligase</keyword>
<dbReference type="Gene3D" id="3.40.50.261">
    <property type="entry name" value="Succinyl-CoA synthetase domains"/>
    <property type="match status" value="1"/>
</dbReference>
<keyword evidence="16" id="KW-1185">Reference proteome</keyword>
<feature type="domain" description="ATP-grasp" evidence="14">
    <location>
        <begin position="51"/>
        <end position="278"/>
    </location>
</feature>
<dbReference type="NCBIfam" id="NF001913">
    <property type="entry name" value="PRK00696.1"/>
    <property type="match status" value="1"/>
</dbReference>
<feature type="binding site" evidence="12">
    <location>
        <position position="89"/>
    </location>
    <ligand>
        <name>ATP</name>
        <dbReference type="ChEBI" id="CHEBI:30616"/>
    </ligand>
</feature>
<dbReference type="SUPFAM" id="SSF52210">
    <property type="entry name" value="Succinyl-CoA synthetase domains"/>
    <property type="match status" value="1"/>
</dbReference>